<dbReference type="PANTHER" id="PTHR11319">
    <property type="entry name" value="G PROTEIN-COUPLED RECEPTOR-RELATED"/>
    <property type="match status" value="1"/>
</dbReference>
<dbReference type="InterPro" id="IPR059226">
    <property type="entry name" value="Choice_anch_Q_dom"/>
</dbReference>
<name>A0A395JNV0_9GAMM</name>
<evidence type="ECO:0000313" key="3">
    <source>
        <dbReference type="Proteomes" id="UP000253083"/>
    </source>
</evidence>
<keyword evidence="3" id="KW-1185">Reference proteome</keyword>
<feature type="chain" id="PRO_5017467901" evidence="1">
    <location>
        <begin position="34"/>
        <end position="608"/>
    </location>
</feature>
<organism evidence="2 3">
    <name type="scientific">Arenicella xantha</name>
    <dbReference type="NCBI Taxonomy" id="644221"/>
    <lineage>
        <taxon>Bacteria</taxon>
        <taxon>Pseudomonadati</taxon>
        <taxon>Pseudomonadota</taxon>
        <taxon>Gammaproteobacteria</taxon>
        <taxon>Arenicellales</taxon>
        <taxon>Arenicellaceae</taxon>
        <taxon>Arenicella</taxon>
    </lineage>
</organism>
<dbReference type="SMART" id="SM00710">
    <property type="entry name" value="PbH1"/>
    <property type="match status" value="8"/>
</dbReference>
<dbReference type="Proteomes" id="UP000253083">
    <property type="component" value="Unassembled WGS sequence"/>
</dbReference>
<dbReference type="NCBIfam" id="NF041518">
    <property type="entry name" value="choice_anch_Q"/>
    <property type="match status" value="1"/>
</dbReference>
<proteinExistence type="predicted"/>
<accession>A0A395JNV0</accession>
<dbReference type="OrthoDB" id="6712914at2"/>
<dbReference type="InParanoid" id="A0A395JNV0"/>
<gene>
    <name evidence="2" type="ORF">DFR28_102677</name>
</gene>
<dbReference type="EMBL" id="QNRT01000002">
    <property type="protein sequence ID" value="RBP51258.1"/>
    <property type="molecule type" value="Genomic_DNA"/>
</dbReference>
<dbReference type="InterPro" id="IPR006626">
    <property type="entry name" value="PbH1"/>
</dbReference>
<dbReference type="PANTHER" id="PTHR11319:SF35">
    <property type="entry name" value="OUTER MEMBRANE PROTEIN PMPC-RELATED"/>
    <property type="match status" value="1"/>
</dbReference>
<evidence type="ECO:0000256" key="1">
    <source>
        <dbReference type="SAM" id="SignalP"/>
    </source>
</evidence>
<dbReference type="RefSeq" id="WP_113954039.1">
    <property type="nucleotide sequence ID" value="NZ_QNRT01000002.1"/>
</dbReference>
<comment type="caution">
    <text evidence="2">The sequence shown here is derived from an EMBL/GenBank/DDBJ whole genome shotgun (WGS) entry which is preliminary data.</text>
</comment>
<sequence length="608" mass="61733">MNLDKHGNTRNIRRFKKTLLALAIPFAASTGHAAIFVVNSDVDSAAGCTLREAVQTANANMNLDNGCGVGSAAGVDTIEFSVSSVKLANGELTITDDVYINPSANDVTIDAANTSRIFNIVDAKVTLSHLTLTGGDGSDGGLPKDYDDGGAIYVNRGNLILQNTVLYGNTAVYGSGGAIAARADLLTINDSQIHNNTAVSGGGISDRSDHLIISDSQVTSNTATMYDAGGIFVGSDTATITGATISGNSAKTSGGGLSLSGTSASISNSSVSNNYLAGISDDGSFFGGRGGGLEVSSSSLSIVRSQISLNTATGSGGGIYTIASDVSVQDSSISSNRAQALGEVSTAIGGGGIYITMRSSSFASANSQITLHGSTIANNVSGHDGGGILNAPQAGNGETIIDILNSTISNNSAANLGGGVHQINESEIISYGSTLSENTSVFGAGGISANGSDSFVSLSNTIVAGNRSEFSSSEIRLDGGSIFTLEVGHNVLGRAKFTTAESFSGVPITGDNIFATSDGNNPQILNQIISPLSNNGGPTRTHALPIGSIAIDNGDAFICDLYFSGADQRGPNNRQDSHCDIGSVEYFIEDDACFVVPTANAKLVTFCL</sequence>
<dbReference type="AlphaFoldDB" id="A0A395JNV0"/>
<evidence type="ECO:0000313" key="2">
    <source>
        <dbReference type="EMBL" id="RBP51258.1"/>
    </source>
</evidence>
<dbReference type="SUPFAM" id="SSF51126">
    <property type="entry name" value="Pectin lyase-like"/>
    <property type="match status" value="2"/>
</dbReference>
<reference evidence="2 3" key="1">
    <citation type="submission" date="2018-06" db="EMBL/GenBank/DDBJ databases">
        <title>Genomic Encyclopedia of Type Strains, Phase IV (KMG-IV): sequencing the most valuable type-strain genomes for metagenomic binning, comparative biology and taxonomic classification.</title>
        <authorList>
            <person name="Goeker M."/>
        </authorList>
    </citation>
    <scope>NUCLEOTIDE SEQUENCE [LARGE SCALE GENOMIC DNA]</scope>
    <source>
        <strain evidence="2 3">DSM 24032</strain>
    </source>
</reference>
<feature type="signal peptide" evidence="1">
    <location>
        <begin position="1"/>
        <end position="33"/>
    </location>
</feature>
<keyword evidence="1" id="KW-0732">Signal</keyword>
<protein>
    <submittedName>
        <fullName evidence="2">CSLREA domain-containing protein</fullName>
    </submittedName>
</protein>
<dbReference type="InterPro" id="IPR011050">
    <property type="entry name" value="Pectin_lyase_fold/virulence"/>
</dbReference>